<keyword evidence="1" id="KW-0472">Membrane</keyword>
<protein>
    <submittedName>
        <fullName evidence="2">Uncharacterized protein</fullName>
    </submittedName>
</protein>
<gene>
    <name evidence="2" type="ORF">IPK02_17570</name>
</gene>
<dbReference type="Proteomes" id="UP000706151">
    <property type="component" value="Unassembled WGS sequence"/>
</dbReference>
<feature type="transmembrane region" description="Helical" evidence="1">
    <location>
        <begin position="19"/>
        <end position="38"/>
    </location>
</feature>
<evidence type="ECO:0000313" key="2">
    <source>
        <dbReference type="EMBL" id="MBK7955612.1"/>
    </source>
</evidence>
<name>A0A935TFY6_9PROT</name>
<accession>A0A935TFY6</accession>
<proteinExistence type="predicted"/>
<organism evidence="2 3">
    <name type="scientific">Candidatus Accumulibacter affinis</name>
    <dbReference type="NCBI Taxonomy" id="2954384"/>
    <lineage>
        <taxon>Bacteria</taxon>
        <taxon>Pseudomonadati</taxon>
        <taxon>Pseudomonadota</taxon>
        <taxon>Betaproteobacteria</taxon>
        <taxon>Candidatus Accumulibacter</taxon>
    </lineage>
</organism>
<keyword evidence="1" id="KW-1133">Transmembrane helix</keyword>
<dbReference type="EMBL" id="JADJOT010000010">
    <property type="protein sequence ID" value="MBK7955612.1"/>
    <property type="molecule type" value="Genomic_DNA"/>
</dbReference>
<evidence type="ECO:0000256" key="1">
    <source>
        <dbReference type="SAM" id="Phobius"/>
    </source>
</evidence>
<dbReference type="AlphaFoldDB" id="A0A935TFY6"/>
<evidence type="ECO:0000313" key="3">
    <source>
        <dbReference type="Proteomes" id="UP000706151"/>
    </source>
</evidence>
<reference evidence="2 3" key="1">
    <citation type="submission" date="2020-10" db="EMBL/GenBank/DDBJ databases">
        <title>Connecting structure to function with the recovery of over 1000 high-quality activated sludge metagenome-assembled genomes encoding full-length rRNA genes using long-read sequencing.</title>
        <authorList>
            <person name="Singleton C.M."/>
            <person name="Petriglieri F."/>
            <person name="Kristensen J.M."/>
            <person name="Kirkegaard R.H."/>
            <person name="Michaelsen T.Y."/>
            <person name="Andersen M.H."/>
            <person name="Karst S.M."/>
            <person name="Dueholm M.S."/>
            <person name="Nielsen P.H."/>
            <person name="Albertsen M."/>
        </authorList>
    </citation>
    <scope>NUCLEOTIDE SEQUENCE [LARGE SCALE GENOMIC DNA]</scope>
    <source>
        <strain evidence="2">Fred_18-Q3-R57-64_BAT3C.720</strain>
    </source>
</reference>
<sequence length="89" mass="9986">MICLQTLLPQDWPSAPSTLWIACLFLIVGAHTAFNELWRAASFPRKPPDYQHTLADRQGGQPAAHYVGRQDTSPIRHWLRPIAPTTGPE</sequence>
<comment type="caution">
    <text evidence="2">The sequence shown here is derived from an EMBL/GenBank/DDBJ whole genome shotgun (WGS) entry which is preliminary data.</text>
</comment>
<keyword evidence="1" id="KW-0812">Transmembrane</keyword>